<evidence type="ECO:0000313" key="1">
    <source>
        <dbReference type="EnsemblPlants" id="OBART02G19440.1"/>
    </source>
</evidence>
<keyword evidence="2" id="KW-1185">Reference proteome</keyword>
<reference evidence="1" key="1">
    <citation type="journal article" date="2009" name="Rice">
        <title>De Novo Next Generation Sequencing of Plant Genomes.</title>
        <authorList>
            <person name="Rounsley S."/>
            <person name="Marri P.R."/>
            <person name="Yu Y."/>
            <person name="He R."/>
            <person name="Sisneros N."/>
            <person name="Goicoechea J.L."/>
            <person name="Lee S.J."/>
            <person name="Angelova A."/>
            <person name="Kudrna D."/>
            <person name="Luo M."/>
            <person name="Affourtit J."/>
            <person name="Desany B."/>
            <person name="Knight J."/>
            <person name="Niazi F."/>
            <person name="Egholm M."/>
            <person name="Wing R.A."/>
        </authorList>
    </citation>
    <scope>NUCLEOTIDE SEQUENCE [LARGE SCALE GENOMIC DNA]</scope>
    <source>
        <strain evidence="1">cv. IRGC 105608</strain>
    </source>
</reference>
<reference evidence="1" key="2">
    <citation type="submission" date="2015-03" db="UniProtKB">
        <authorList>
            <consortium name="EnsemblPlants"/>
        </authorList>
    </citation>
    <scope>IDENTIFICATION</scope>
</reference>
<dbReference type="EnsemblPlants" id="OBART02G19440.1">
    <property type="protein sequence ID" value="OBART02G19440.1"/>
    <property type="gene ID" value="OBART02G19440"/>
</dbReference>
<dbReference type="PaxDb" id="65489-OBART02G19440.1"/>
<sequence>MAAMAGGLDDTDACADGRKYSAVAAQMAGLVTTASDEANTAVADGCPDLSDGGLQTMVPKDEAVNGDNGGEAANVEEGFSPFFLILTLASSLSLHPLSL</sequence>
<dbReference type="HOGENOM" id="CLU_2324336_0_0_1"/>
<dbReference type="AlphaFoldDB" id="A0A0D3F627"/>
<dbReference type="Proteomes" id="UP000026960">
    <property type="component" value="Chromosome 2"/>
</dbReference>
<name>A0A0D3F627_9ORYZ</name>
<proteinExistence type="predicted"/>
<protein>
    <submittedName>
        <fullName evidence="1">Uncharacterized protein</fullName>
    </submittedName>
</protein>
<evidence type="ECO:0000313" key="2">
    <source>
        <dbReference type="Proteomes" id="UP000026960"/>
    </source>
</evidence>
<organism evidence="1">
    <name type="scientific">Oryza barthii</name>
    <dbReference type="NCBI Taxonomy" id="65489"/>
    <lineage>
        <taxon>Eukaryota</taxon>
        <taxon>Viridiplantae</taxon>
        <taxon>Streptophyta</taxon>
        <taxon>Embryophyta</taxon>
        <taxon>Tracheophyta</taxon>
        <taxon>Spermatophyta</taxon>
        <taxon>Magnoliopsida</taxon>
        <taxon>Liliopsida</taxon>
        <taxon>Poales</taxon>
        <taxon>Poaceae</taxon>
        <taxon>BOP clade</taxon>
        <taxon>Oryzoideae</taxon>
        <taxon>Oryzeae</taxon>
        <taxon>Oryzinae</taxon>
        <taxon>Oryza</taxon>
    </lineage>
</organism>
<accession>A0A0D3F627</accession>
<dbReference type="Gramene" id="OBART02G19440.1">
    <property type="protein sequence ID" value="OBART02G19440.1"/>
    <property type="gene ID" value="OBART02G19440"/>
</dbReference>